<dbReference type="Pfam" id="PF12224">
    <property type="entry name" value="Amidoligase_2"/>
    <property type="match status" value="1"/>
</dbReference>
<proteinExistence type="predicted"/>
<sequence>MDGITQLVPRDRFLPLCPRETRVGQARRAGIEIEFGGLTEAEAAEVVSRTLGGKVREIAAHDLEVDTTGWGAVSICLDTAFRDKAGSALADLGLQLGRAVVPVEVVTPPLSPEQLPEADRLRGALRAAGAQGSREGMFLGFGLHLNPEIASPEAADLVPVVRAFALIEDWLRKADPIDPSRRLLPFVDPYPRSFVDRLAAAGRGWSRDDFVDAYLAETPTRNRGLDMLPCLAHLAGDRVAQALGPGADAVGARPTFHYRLPDCRIDEPGWRLAYEWNRWVMVERLAADTAALEGLAADWLDYRAALTTTRSDWFDHLDRVLCGLELWDGACGSDATTGR</sequence>
<dbReference type="EMBL" id="SOEB01000001">
    <property type="protein sequence ID" value="TDX33930.1"/>
    <property type="molecule type" value="Genomic_DNA"/>
</dbReference>
<dbReference type="GO" id="GO:0016874">
    <property type="term" value="F:ligase activity"/>
    <property type="evidence" value="ECO:0007669"/>
    <property type="project" value="UniProtKB-KW"/>
</dbReference>
<evidence type="ECO:0000313" key="2">
    <source>
        <dbReference type="Proteomes" id="UP000295484"/>
    </source>
</evidence>
<evidence type="ECO:0000313" key="1">
    <source>
        <dbReference type="EMBL" id="TDX33930.1"/>
    </source>
</evidence>
<name>A0A4R8G385_9RHOB</name>
<organism evidence="1 2">
    <name type="scientific">Rhodovulum visakhapatnamense</name>
    <dbReference type="NCBI Taxonomy" id="364297"/>
    <lineage>
        <taxon>Bacteria</taxon>
        <taxon>Pseudomonadati</taxon>
        <taxon>Pseudomonadota</taxon>
        <taxon>Alphaproteobacteria</taxon>
        <taxon>Rhodobacterales</taxon>
        <taxon>Paracoccaceae</taxon>
        <taxon>Rhodovulum</taxon>
    </lineage>
</organism>
<dbReference type="RefSeq" id="WP_134076938.1">
    <property type="nucleotide sequence ID" value="NZ_SOEB01000001.1"/>
</dbReference>
<dbReference type="AlphaFoldDB" id="A0A4R8G385"/>
<comment type="caution">
    <text evidence="1">The sequence shown here is derived from an EMBL/GenBank/DDBJ whole genome shotgun (WGS) entry which is preliminary data.</text>
</comment>
<reference evidence="1 2" key="1">
    <citation type="submission" date="2019-03" db="EMBL/GenBank/DDBJ databases">
        <title>Genomic Encyclopedia of Type Strains, Phase IV (KMG-IV): sequencing the most valuable type-strain genomes for metagenomic binning, comparative biology and taxonomic classification.</title>
        <authorList>
            <person name="Goeker M."/>
        </authorList>
    </citation>
    <scope>NUCLEOTIDE SEQUENCE [LARGE SCALE GENOMIC DNA]</scope>
    <source>
        <strain evidence="1 2">JA181</strain>
    </source>
</reference>
<gene>
    <name evidence="1" type="ORF">EV657_101360</name>
</gene>
<protein>
    <submittedName>
        <fullName evidence="1">Putative amidoligase enzyme</fullName>
    </submittedName>
</protein>
<dbReference type="InterPro" id="IPR022025">
    <property type="entry name" value="Amidoligase_2"/>
</dbReference>
<keyword evidence="1" id="KW-0436">Ligase</keyword>
<dbReference type="Proteomes" id="UP000295484">
    <property type="component" value="Unassembled WGS sequence"/>
</dbReference>
<accession>A0A4R8G385</accession>